<feature type="transmembrane region" description="Helical" evidence="12">
    <location>
        <begin position="637"/>
        <end position="659"/>
    </location>
</feature>
<keyword evidence="7 12" id="KW-0472">Membrane</keyword>
<comment type="caution">
    <text evidence="10">Lacks conserved residue(s) required for the propagation of feature annotation.</text>
</comment>
<dbReference type="Gene3D" id="2.30.29.30">
    <property type="entry name" value="Pleckstrin-homology domain (PH domain)/Phosphotyrosine-binding domain (PTB)"/>
    <property type="match status" value="1"/>
</dbReference>
<feature type="compositionally biased region" description="Acidic residues" evidence="11">
    <location>
        <begin position="553"/>
        <end position="565"/>
    </location>
</feature>
<evidence type="ECO:0000256" key="6">
    <source>
        <dbReference type="ARBA" id="ARBA00023008"/>
    </source>
</evidence>
<dbReference type="PANTHER" id="PTHR23103:SF13">
    <property type="entry name" value="AMYLOID BETA PRECURSOR LIKE PROTEIN 1"/>
    <property type="match status" value="1"/>
</dbReference>
<dbReference type="Pfam" id="PF10515">
    <property type="entry name" value="APP_amyloid"/>
    <property type="match status" value="1"/>
</dbReference>
<keyword evidence="9" id="KW-0325">Glycoprotein</keyword>
<evidence type="ECO:0000259" key="15">
    <source>
        <dbReference type="PROSITE" id="PS51870"/>
    </source>
</evidence>
<dbReference type="GO" id="GO:0008201">
    <property type="term" value="F:heparin binding"/>
    <property type="evidence" value="ECO:0007669"/>
    <property type="project" value="UniProtKB-UniRule"/>
</dbReference>
<keyword evidence="17" id="KW-1185">Reference proteome</keyword>
<dbReference type="GO" id="GO:0005794">
    <property type="term" value="C:Golgi apparatus"/>
    <property type="evidence" value="ECO:0007669"/>
    <property type="project" value="TreeGrafter"/>
</dbReference>
<evidence type="ECO:0000256" key="7">
    <source>
        <dbReference type="ARBA" id="ARBA00023136"/>
    </source>
</evidence>
<keyword evidence="8 10" id="KW-1015">Disulfide bond</keyword>
<dbReference type="SUPFAM" id="SSF56491">
    <property type="entry name" value="A heparin-binding domain"/>
    <property type="match status" value="1"/>
</dbReference>
<dbReference type="InterPro" id="IPR008155">
    <property type="entry name" value="Amyloid_glyco"/>
</dbReference>
<dbReference type="InterPro" id="IPR036176">
    <property type="entry name" value="E2_sf"/>
</dbReference>
<feature type="disulfide bond" evidence="10">
    <location>
        <begin position="80"/>
        <end position="124"/>
    </location>
</feature>
<dbReference type="PANTHER" id="PTHR23103">
    <property type="entry name" value="ALZHEIMER'S DISEASE BETA-AMYLOID RELATED"/>
    <property type="match status" value="1"/>
</dbReference>
<keyword evidence="3" id="KW-0479">Metal-binding</keyword>
<evidence type="ECO:0000256" key="8">
    <source>
        <dbReference type="ARBA" id="ARBA00023157"/>
    </source>
</evidence>
<keyword evidence="2 12" id="KW-0812">Transmembrane</keyword>
<dbReference type="InterPro" id="IPR036669">
    <property type="entry name" value="Amyloid_Cu-bd_sf"/>
</dbReference>
<feature type="disulfide bond" evidence="10">
    <location>
        <begin position="105"/>
        <end position="112"/>
    </location>
</feature>
<dbReference type="Proteomes" id="UP001311232">
    <property type="component" value="Unassembled WGS sequence"/>
</dbReference>
<feature type="region of interest" description="CuBD subdomain" evidence="10">
    <location>
        <begin position="138"/>
        <end position="195"/>
    </location>
</feature>
<comment type="similarity">
    <text evidence="10">Belongs to the APP family.</text>
</comment>
<feature type="domain" description="E1" evidence="14">
    <location>
        <begin position="35"/>
        <end position="195"/>
    </location>
</feature>
<feature type="disulfide bond" evidence="10">
    <location>
        <begin position="151"/>
        <end position="181"/>
    </location>
</feature>
<evidence type="ECO:0000313" key="17">
    <source>
        <dbReference type="Proteomes" id="UP001311232"/>
    </source>
</evidence>
<dbReference type="EMBL" id="JAHHUM010001477">
    <property type="protein sequence ID" value="KAK5611468.1"/>
    <property type="molecule type" value="Genomic_DNA"/>
</dbReference>
<dbReference type="InterPro" id="IPR019543">
    <property type="entry name" value="APP_amyloid_C"/>
</dbReference>
<dbReference type="CDD" id="cd21708">
    <property type="entry name" value="JMTM_APLP1"/>
    <property type="match status" value="1"/>
</dbReference>
<keyword evidence="4 13" id="KW-0732">Signal</keyword>
<dbReference type="InterPro" id="IPR019745">
    <property type="entry name" value="Amyloid_glyco_intracell_CS"/>
</dbReference>
<dbReference type="Pfam" id="PF12925">
    <property type="entry name" value="APP_E2"/>
    <property type="match status" value="1"/>
</dbReference>
<dbReference type="InterPro" id="IPR011993">
    <property type="entry name" value="PH-like_dom_sf"/>
</dbReference>
<dbReference type="GO" id="GO:0046914">
    <property type="term" value="F:transition metal ion binding"/>
    <property type="evidence" value="ECO:0007669"/>
    <property type="project" value="InterPro"/>
</dbReference>
<dbReference type="InterPro" id="IPR036454">
    <property type="entry name" value="Amyloid_glyco_heparin-bd_sf"/>
</dbReference>
<gene>
    <name evidence="16" type="ORF">CRENBAI_016346</name>
</gene>
<dbReference type="SMART" id="SM00006">
    <property type="entry name" value="A4_EXTRA"/>
    <property type="match status" value="1"/>
</dbReference>
<feature type="region of interest" description="GFLD subdomain" evidence="10">
    <location>
        <begin position="35"/>
        <end position="130"/>
    </location>
</feature>
<dbReference type="InterPro" id="IPR011178">
    <property type="entry name" value="Amyloid_glyco_Cu-bd"/>
</dbReference>
<feature type="compositionally biased region" description="Acidic residues" evidence="11">
    <location>
        <begin position="239"/>
        <end position="279"/>
    </location>
</feature>
<feature type="chain" id="PRO_5043866460" description="Amyloid-like protein 1" evidence="13">
    <location>
        <begin position="24"/>
        <end position="705"/>
    </location>
</feature>
<evidence type="ECO:0000256" key="5">
    <source>
        <dbReference type="ARBA" id="ARBA00022989"/>
    </source>
</evidence>
<keyword evidence="6" id="KW-0186">Copper</keyword>
<dbReference type="Pfam" id="PF02177">
    <property type="entry name" value="APP_N"/>
    <property type="match status" value="1"/>
</dbReference>
<dbReference type="InterPro" id="IPR024329">
    <property type="entry name" value="Amyloid_glyco_E2_domain"/>
</dbReference>
<protein>
    <recommendedName>
        <fullName evidence="18">Amyloid-like protein 1</fullName>
    </recommendedName>
</protein>
<dbReference type="PROSITE" id="PS00319">
    <property type="entry name" value="APP_CUBD"/>
    <property type="match status" value="1"/>
</dbReference>
<dbReference type="Gene3D" id="3.30.1490.140">
    <property type="entry name" value="Amyloidogenic glycoprotein, copper-binding domain"/>
    <property type="match status" value="1"/>
</dbReference>
<evidence type="ECO:0000256" key="11">
    <source>
        <dbReference type="SAM" id="MobiDB-lite"/>
    </source>
</evidence>
<evidence type="ECO:0000256" key="13">
    <source>
        <dbReference type="SAM" id="SignalP"/>
    </source>
</evidence>
<dbReference type="InterPro" id="IPR008154">
    <property type="entry name" value="Amyloid_glyco_extra"/>
</dbReference>
<dbReference type="GO" id="GO:0031696">
    <property type="term" value="F:alpha-2C adrenergic receptor binding"/>
    <property type="evidence" value="ECO:0007669"/>
    <property type="project" value="TreeGrafter"/>
</dbReference>
<feature type="compositionally biased region" description="Polar residues" evidence="11">
    <location>
        <begin position="213"/>
        <end position="226"/>
    </location>
</feature>
<sequence length="705" mass="80846">MGHTAIPVLVAVLSYCVLENVEALAMAEVNGPSPQLAEPQIAMFCGRQLLHMNIQTGQWEPDPQGRQGCFKEPNEILSYCQEMYPALPISHIEESKRPVTIPAWCKKGLGHCQTHPFIVLPYRCLEGEYVSEALLVPDRCRFLHQEQMNICESYVYWHNIAKEECTSENLELHSYGMLLPCGDHFRGVEYVCCPGRSSSSGKGETEEKDVPQTLASQTAGKLNTVTKVMAPTPSPSPDTDVDEADMEEDDDDVVEEEEEEDEEEEDDDIDEDEAEEEEATAVKDREEYDPFEIGPYQTSDYLDSFYYDKSHKPTTSAPLVKGDSFTTTRPTDGVDVYFEKPVDDTEHANFLRAKTDLEERRMKRINEIMKEWAEADNQSKNLPKSERQALNEHFQSVLQTLEEQVAGERQRLVETHLARVEAILNNNRRLALENYLTAVQSDPPQSERVLQALKRYMAAEQKDRRHTLRHYQHIVAVDPQKAEQMKFQVYTHLHVIEERMNQSLALLYKDPTLAEELHSDIQELVKAERGDISELMTTSFSETRTTEELVPAESEEEKDDEEEEERAFQNRPYPPRIDLQSNKKEDEYDYTTSERGPTYEYEEKINTSAELKQVVKPNEIARDELQPDALETFNRGAMVGLLVVAVAIAMVMVISLLLVRRKPYGTISHGIVEVDPMLTPEEKQLNKMQNHGYENPTYKFFEQMN</sequence>
<dbReference type="InterPro" id="IPR015849">
    <property type="entry name" value="Amyloid_glyco_heparin-bd"/>
</dbReference>
<dbReference type="SUPFAM" id="SSF109843">
    <property type="entry name" value="CAPPD, an extracellular domain of amyloid beta A4 protein"/>
    <property type="match status" value="1"/>
</dbReference>
<dbReference type="PROSITE" id="PS51869">
    <property type="entry name" value="APP_E1"/>
    <property type="match status" value="1"/>
</dbReference>
<evidence type="ECO:0000256" key="9">
    <source>
        <dbReference type="ARBA" id="ARBA00023180"/>
    </source>
</evidence>
<dbReference type="GO" id="GO:0007409">
    <property type="term" value="P:axonogenesis"/>
    <property type="evidence" value="ECO:0007669"/>
    <property type="project" value="TreeGrafter"/>
</dbReference>
<evidence type="ECO:0000256" key="1">
    <source>
        <dbReference type="ARBA" id="ARBA00004479"/>
    </source>
</evidence>
<evidence type="ECO:0000256" key="12">
    <source>
        <dbReference type="SAM" id="Phobius"/>
    </source>
</evidence>
<dbReference type="Gene3D" id="1.20.120.770">
    <property type="entry name" value="Amyloid precursor protein, E2 domain"/>
    <property type="match status" value="1"/>
</dbReference>
<dbReference type="GO" id="GO:0031695">
    <property type="term" value="F:alpha-2B adrenergic receptor binding"/>
    <property type="evidence" value="ECO:0007669"/>
    <property type="project" value="TreeGrafter"/>
</dbReference>
<dbReference type="PROSITE" id="PS51870">
    <property type="entry name" value="APP_E2"/>
    <property type="match status" value="1"/>
</dbReference>
<evidence type="ECO:0000256" key="10">
    <source>
        <dbReference type="PROSITE-ProRule" id="PRU01217"/>
    </source>
</evidence>
<comment type="subcellular location">
    <subcellularLocation>
        <location evidence="1">Membrane</location>
        <topology evidence="1">Single-pass type I membrane protein</topology>
    </subcellularLocation>
</comment>
<keyword evidence="5 12" id="KW-1133">Transmembrane helix</keyword>
<dbReference type="Gene3D" id="6.10.250.1670">
    <property type="match status" value="1"/>
</dbReference>
<evidence type="ECO:0000313" key="16">
    <source>
        <dbReference type="EMBL" id="KAK5611468.1"/>
    </source>
</evidence>
<feature type="region of interest" description="Disordered" evidence="11">
    <location>
        <begin position="196"/>
        <end position="297"/>
    </location>
</feature>
<dbReference type="AlphaFoldDB" id="A0AAV9RQY9"/>
<dbReference type="GO" id="GO:0031694">
    <property type="term" value="F:alpha-2A adrenergic receptor binding"/>
    <property type="evidence" value="ECO:0007669"/>
    <property type="project" value="TreeGrafter"/>
</dbReference>
<reference evidence="16 17" key="1">
    <citation type="submission" date="2021-06" db="EMBL/GenBank/DDBJ databases">
        <authorList>
            <person name="Palmer J.M."/>
        </authorList>
    </citation>
    <scope>NUCLEOTIDE SEQUENCE [LARGE SCALE GENOMIC DNA]</scope>
    <source>
        <strain evidence="16 17">MEX-2019</strain>
        <tissue evidence="16">Muscle</tissue>
    </source>
</reference>
<accession>A0AAV9RQY9</accession>
<evidence type="ECO:0000256" key="3">
    <source>
        <dbReference type="ARBA" id="ARBA00022723"/>
    </source>
</evidence>
<name>A0AAV9RQY9_9TELE</name>
<feature type="signal peptide" evidence="13">
    <location>
        <begin position="1"/>
        <end position="23"/>
    </location>
</feature>
<evidence type="ECO:0000256" key="2">
    <source>
        <dbReference type="ARBA" id="ARBA00022692"/>
    </source>
</evidence>
<dbReference type="Pfam" id="PF12924">
    <property type="entry name" value="APP_Cu_bd"/>
    <property type="match status" value="1"/>
</dbReference>
<dbReference type="PRINTS" id="PR00203">
    <property type="entry name" value="AMYLOIDA4"/>
</dbReference>
<dbReference type="Gene3D" id="3.90.570.10">
    <property type="entry name" value="Amyloidogenic glycoprotein, heparin-binding domain"/>
    <property type="match status" value="1"/>
</dbReference>
<comment type="caution">
    <text evidence="16">The sequence shown here is derived from an EMBL/GenBank/DDBJ whole genome shotgun (WGS) entry which is preliminary data.</text>
</comment>
<organism evidence="16 17">
    <name type="scientific">Crenichthys baileyi</name>
    <name type="common">White River springfish</name>
    <dbReference type="NCBI Taxonomy" id="28760"/>
    <lineage>
        <taxon>Eukaryota</taxon>
        <taxon>Metazoa</taxon>
        <taxon>Chordata</taxon>
        <taxon>Craniata</taxon>
        <taxon>Vertebrata</taxon>
        <taxon>Euteleostomi</taxon>
        <taxon>Actinopterygii</taxon>
        <taxon>Neopterygii</taxon>
        <taxon>Teleostei</taxon>
        <taxon>Neoteleostei</taxon>
        <taxon>Acanthomorphata</taxon>
        <taxon>Ovalentaria</taxon>
        <taxon>Atherinomorphae</taxon>
        <taxon>Cyprinodontiformes</taxon>
        <taxon>Goodeidae</taxon>
        <taxon>Crenichthys</taxon>
    </lineage>
</organism>
<feature type="region of interest" description="Disordered" evidence="11">
    <location>
        <begin position="538"/>
        <end position="595"/>
    </location>
</feature>
<feature type="domain" description="E2" evidence="15">
    <location>
        <begin position="333"/>
        <end position="524"/>
    </location>
</feature>
<dbReference type="SUPFAM" id="SSF89811">
    <property type="entry name" value="Amyloid beta a4 protein copper binding domain (domain 2)"/>
    <property type="match status" value="1"/>
</dbReference>
<dbReference type="GO" id="GO:0005886">
    <property type="term" value="C:plasma membrane"/>
    <property type="evidence" value="ECO:0007669"/>
    <property type="project" value="TreeGrafter"/>
</dbReference>
<dbReference type="FunFam" id="1.20.120.770:FF:000001">
    <property type="entry name" value="Amyloid beta A4 protein-like isoform 1"/>
    <property type="match status" value="1"/>
</dbReference>
<evidence type="ECO:0008006" key="18">
    <source>
        <dbReference type="Google" id="ProtNLM"/>
    </source>
</evidence>
<dbReference type="InterPro" id="IPR019744">
    <property type="entry name" value="APP_CUBD_CS"/>
</dbReference>
<proteinExistence type="inferred from homology"/>
<dbReference type="PROSITE" id="PS00320">
    <property type="entry name" value="APP_INTRA"/>
    <property type="match status" value="1"/>
</dbReference>
<dbReference type="GO" id="GO:0007417">
    <property type="term" value="P:central nervous system development"/>
    <property type="evidence" value="ECO:0007669"/>
    <property type="project" value="TreeGrafter"/>
</dbReference>
<evidence type="ECO:0000256" key="4">
    <source>
        <dbReference type="ARBA" id="ARBA00022729"/>
    </source>
</evidence>
<evidence type="ECO:0000259" key="14">
    <source>
        <dbReference type="PROSITE" id="PS51869"/>
    </source>
</evidence>